<dbReference type="Gene3D" id="2.30.110.10">
    <property type="entry name" value="Electron Transport, Fmn-binding Protein, Chain A"/>
    <property type="match status" value="1"/>
</dbReference>
<dbReference type="GO" id="GO:0010181">
    <property type="term" value="F:FMN binding"/>
    <property type="evidence" value="ECO:0007669"/>
    <property type="project" value="InterPro"/>
</dbReference>
<dbReference type="EMBL" id="PXYL01000001">
    <property type="protein sequence ID" value="PSJ64246.1"/>
    <property type="molecule type" value="Genomic_DNA"/>
</dbReference>
<keyword evidence="7" id="KW-1185">Reference proteome</keyword>
<evidence type="ECO:0000259" key="5">
    <source>
        <dbReference type="SMART" id="SM00903"/>
    </source>
</evidence>
<evidence type="ECO:0000256" key="3">
    <source>
        <dbReference type="ARBA" id="ARBA00022643"/>
    </source>
</evidence>
<name>A0A2P7SP31_9HYPH</name>
<comment type="similarity">
    <text evidence="4">Belongs to the flavoredoxin family.</text>
</comment>
<keyword evidence="2" id="KW-0285">Flavoprotein</keyword>
<comment type="caution">
    <text evidence="6">The sequence shown here is derived from an EMBL/GenBank/DDBJ whole genome shotgun (WGS) entry which is preliminary data.</text>
</comment>
<comment type="cofactor">
    <cofactor evidence="1">
        <name>FMN</name>
        <dbReference type="ChEBI" id="CHEBI:58210"/>
    </cofactor>
</comment>
<evidence type="ECO:0000256" key="1">
    <source>
        <dbReference type="ARBA" id="ARBA00001917"/>
    </source>
</evidence>
<feature type="domain" description="Flavin reductase like" evidence="5">
    <location>
        <begin position="22"/>
        <end position="173"/>
    </location>
</feature>
<reference evidence="6 7" key="1">
    <citation type="submission" date="2018-03" db="EMBL/GenBank/DDBJ databases">
        <title>The draft genome of Mesorhizobium soli JCM 19897.</title>
        <authorList>
            <person name="Li L."/>
            <person name="Liu L."/>
            <person name="Liang L."/>
            <person name="Wang T."/>
            <person name="Zhang X."/>
        </authorList>
    </citation>
    <scope>NUCLEOTIDE SEQUENCE [LARGE SCALE GENOMIC DNA]</scope>
    <source>
        <strain evidence="6 7">JCM 19897</strain>
    </source>
</reference>
<gene>
    <name evidence="6" type="ORF">C7I85_02390</name>
</gene>
<protein>
    <submittedName>
        <fullName evidence="6">Flavin reductase family protein</fullName>
    </submittedName>
</protein>
<dbReference type="Proteomes" id="UP000240653">
    <property type="component" value="Unassembled WGS sequence"/>
</dbReference>
<dbReference type="GO" id="GO:0016646">
    <property type="term" value="F:oxidoreductase activity, acting on the CH-NH group of donors, NAD or NADP as acceptor"/>
    <property type="evidence" value="ECO:0007669"/>
    <property type="project" value="UniProtKB-ARBA"/>
</dbReference>
<dbReference type="SUPFAM" id="SSF50475">
    <property type="entry name" value="FMN-binding split barrel"/>
    <property type="match status" value="1"/>
</dbReference>
<organism evidence="6 7">
    <name type="scientific">Pseudaminobacter soli</name>
    <name type="common">ex Li et al. 2025</name>
    <dbReference type="NCBI Taxonomy" id="1295366"/>
    <lineage>
        <taxon>Bacteria</taxon>
        <taxon>Pseudomonadati</taxon>
        <taxon>Pseudomonadota</taxon>
        <taxon>Alphaproteobacteria</taxon>
        <taxon>Hyphomicrobiales</taxon>
        <taxon>Phyllobacteriaceae</taxon>
        <taxon>Pseudaminobacter</taxon>
    </lineage>
</organism>
<dbReference type="PANTHER" id="PTHR33798:SF5">
    <property type="entry name" value="FLAVIN REDUCTASE LIKE DOMAIN-CONTAINING PROTEIN"/>
    <property type="match status" value="1"/>
</dbReference>
<proteinExistence type="inferred from homology"/>
<dbReference type="OrthoDB" id="9783347at2"/>
<keyword evidence="3" id="KW-0288">FMN</keyword>
<evidence type="ECO:0000313" key="7">
    <source>
        <dbReference type="Proteomes" id="UP000240653"/>
    </source>
</evidence>
<dbReference type="Pfam" id="PF01613">
    <property type="entry name" value="Flavin_Reduct"/>
    <property type="match status" value="1"/>
</dbReference>
<dbReference type="AlphaFoldDB" id="A0A2P7SP31"/>
<evidence type="ECO:0000313" key="6">
    <source>
        <dbReference type="EMBL" id="PSJ64246.1"/>
    </source>
</evidence>
<evidence type="ECO:0000256" key="2">
    <source>
        <dbReference type="ARBA" id="ARBA00022630"/>
    </source>
</evidence>
<evidence type="ECO:0000256" key="4">
    <source>
        <dbReference type="ARBA" id="ARBA00038054"/>
    </source>
</evidence>
<dbReference type="PANTHER" id="PTHR33798">
    <property type="entry name" value="FLAVOPROTEIN OXYGENASE"/>
    <property type="match status" value="1"/>
</dbReference>
<sequence>MRFDLEEVGTQNAYKLLAATVMPRPIAWVVTQDAEGRLNAAPYSFFNVMGSAPPTIALGIMGDPEPGFKDTARNILDTGEFVVNLVPERLVRAMNVTAVDAPRGVNELALANLATEPSARVRPPRIAESPVAFECVSLSSVVTGPAQVVVIGRVLTVHVADDCVLNPERAHIDTPKLDLVARSYGSDYVRSRDTFSLARPTWREWSDHHDTGSSNNP</sequence>
<accession>A0A2P7SP31</accession>
<dbReference type="InterPro" id="IPR002563">
    <property type="entry name" value="Flavin_Rdtase-like_dom"/>
</dbReference>
<dbReference type="SMART" id="SM00903">
    <property type="entry name" value="Flavin_Reduct"/>
    <property type="match status" value="1"/>
</dbReference>
<dbReference type="InterPro" id="IPR012349">
    <property type="entry name" value="Split_barrel_FMN-bd"/>
</dbReference>